<dbReference type="AlphaFoldDB" id="A0A501X4G1"/>
<evidence type="ECO:0000313" key="2">
    <source>
        <dbReference type="EMBL" id="TPE55329.1"/>
    </source>
</evidence>
<accession>A0A501X4G1</accession>
<dbReference type="OrthoDB" id="9830261at2"/>
<protein>
    <submittedName>
        <fullName evidence="2">Uncharacterized protein</fullName>
    </submittedName>
</protein>
<dbReference type="Proteomes" id="UP000315901">
    <property type="component" value="Unassembled WGS sequence"/>
</dbReference>
<evidence type="ECO:0000313" key="3">
    <source>
        <dbReference type="Proteomes" id="UP000315901"/>
    </source>
</evidence>
<feature type="chain" id="PRO_5021313741" evidence="1">
    <location>
        <begin position="24"/>
        <end position="366"/>
    </location>
</feature>
<gene>
    <name evidence="2" type="ORF">FJM67_01940</name>
</gene>
<dbReference type="RefSeq" id="WP_140586992.1">
    <property type="nucleotide sequence ID" value="NZ_VFRR01000002.1"/>
</dbReference>
<evidence type="ECO:0000256" key="1">
    <source>
        <dbReference type="SAM" id="SignalP"/>
    </source>
</evidence>
<name>A0A501X4G1_9GAMM</name>
<feature type="signal peptide" evidence="1">
    <location>
        <begin position="1"/>
        <end position="23"/>
    </location>
</feature>
<keyword evidence="3" id="KW-1185">Reference proteome</keyword>
<sequence length="366" mass="40260">MIRMLLVSAAVSAVGAFSTLSYAEEVFDPSSVPCALSAGDFKKMYVGTIGDYEWKKGLAQVSKSTGFYDVHNITPNGSNACQVELQQHQCLTLFLDENWEDKFGTNSGEFSCVNLRTGEAIAAGDLAYQNSVQERMIKMRCPHGSEISDCSNDSNSKRGNDFRAQVLAPNNWEMESVCAGHIREPRYFSGGKVGDRALCAITNQQGEALYKVIIPMEYAHNQPLKKLDGETVSYRPKAVQVDMSDQGAKDALFMPETALESMVEGTPEEVLAITLRCTSRMFTLMEQSGEAEDKIEQVRRITAERISQWGSQRSVVIPGTEGADQAERLYQLAGNHAQRYGNVEGPAGLKADTQSCIPLYQQTGLF</sequence>
<proteinExistence type="predicted"/>
<dbReference type="EMBL" id="VFRR01000002">
    <property type="protein sequence ID" value="TPE55329.1"/>
    <property type="molecule type" value="Genomic_DNA"/>
</dbReference>
<reference evidence="2 3" key="1">
    <citation type="submission" date="2019-06" db="EMBL/GenBank/DDBJ databases">
        <title>A novel bacterium of genus Marinomonas, isolated from coastal sand.</title>
        <authorList>
            <person name="Huang H."/>
            <person name="Mo K."/>
            <person name="Hu Y."/>
        </authorList>
    </citation>
    <scope>NUCLEOTIDE SEQUENCE [LARGE SCALE GENOMIC DNA]</scope>
    <source>
        <strain evidence="2 3">HB171799</strain>
    </source>
</reference>
<keyword evidence="1" id="KW-0732">Signal</keyword>
<comment type="caution">
    <text evidence="2">The sequence shown here is derived from an EMBL/GenBank/DDBJ whole genome shotgun (WGS) entry which is preliminary data.</text>
</comment>
<organism evidence="2 3">
    <name type="scientific">Maribrevibacterium harenarium</name>
    <dbReference type="NCBI Taxonomy" id="2589817"/>
    <lineage>
        <taxon>Bacteria</taxon>
        <taxon>Pseudomonadati</taxon>
        <taxon>Pseudomonadota</taxon>
        <taxon>Gammaproteobacteria</taxon>
        <taxon>Oceanospirillales</taxon>
        <taxon>Oceanospirillaceae</taxon>
        <taxon>Maribrevibacterium</taxon>
    </lineage>
</organism>